<dbReference type="PIRSF" id="PIRSF029950">
    <property type="entry name" value="Cas_CT1134"/>
    <property type="match status" value="1"/>
</dbReference>
<dbReference type="GO" id="GO:0051607">
    <property type="term" value="P:defense response to virus"/>
    <property type="evidence" value="ECO:0007669"/>
    <property type="project" value="UniProtKB-KW"/>
</dbReference>
<dbReference type="CDD" id="cd09752">
    <property type="entry name" value="Cas5_I-C"/>
    <property type="match status" value="1"/>
</dbReference>
<dbReference type="EMBL" id="CP009520">
    <property type="protein sequence ID" value="AKB44511.1"/>
    <property type="molecule type" value="Genomic_DNA"/>
</dbReference>
<dbReference type="Gene3D" id="3.30.70.2660">
    <property type="match status" value="1"/>
</dbReference>
<accession>A0A0E3LHM1</accession>
<dbReference type="GeneID" id="24810713"/>
<dbReference type="GO" id="GO:0004519">
    <property type="term" value="F:endonuclease activity"/>
    <property type="evidence" value="ECO:0007669"/>
    <property type="project" value="InterPro"/>
</dbReference>
<dbReference type="InterPro" id="IPR013422">
    <property type="entry name" value="CRISPR-assoc_prot_Cas5_N"/>
</dbReference>
<dbReference type="NCBIfam" id="TIGR01876">
    <property type="entry name" value="cas_Cas5d"/>
    <property type="match status" value="1"/>
</dbReference>
<reference evidence="2 3" key="1">
    <citation type="submission" date="2014-07" db="EMBL/GenBank/DDBJ databases">
        <title>Methanogenic archaea and the global carbon cycle.</title>
        <authorList>
            <person name="Henriksen J.R."/>
            <person name="Luke J."/>
            <person name="Reinhart S."/>
            <person name="Benedict M.N."/>
            <person name="Youngblut N.D."/>
            <person name="Metcalf M.E."/>
            <person name="Whitaker R.J."/>
            <person name="Metcalf W.W."/>
        </authorList>
    </citation>
    <scope>NUCLEOTIDE SEQUENCE [LARGE SCALE GENOMIC DNA]</scope>
    <source>
        <strain evidence="2 3">Z-761</strain>
    </source>
</reference>
<dbReference type="Pfam" id="PF09704">
    <property type="entry name" value="Cas_Cas5d"/>
    <property type="match status" value="1"/>
</dbReference>
<dbReference type="InterPro" id="IPR021124">
    <property type="entry name" value="CRISPR-assoc_prot_Cas5"/>
</dbReference>
<dbReference type="HOGENOM" id="CLU_086014_0_0_2"/>
<dbReference type="STRING" id="1434123.MSVAZ_2242"/>
<sequence>MGFGIKLKVWGDYACFTRPEMKVERVSYDVITPSAARGILEAIYWKPAIFWKIDRIHVLNPIKFDNIRRNERPGKILAGNVKAAFKGNDVALYQDSTEDTVQRASLVLRDVCYVIEAHFEMTDHAGPDDTVEKHYNIALRRMRKGQCFHHPYFGCREFPVQFELIENEVPVSYYYGKKEGKKDLGFMLYDIDFSDKMKAVFFRACMVDGVIDVQKCLSSGGVS</sequence>
<keyword evidence="3" id="KW-1185">Reference proteome</keyword>
<proteinExistence type="predicted"/>
<gene>
    <name evidence="2" type="ORF">MSVAZ_2242</name>
</gene>
<keyword evidence="1" id="KW-0051">Antiviral defense</keyword>
<dbReference type="Proteomes" id="UP000033096">
    <property type="component" value="Chromosome"/>
</dbReference>
<dbReference type="KEGG" id="mvc:MSVAZ_2242"/>
<dbReference type="RefSeq" id="WP_048121233.1">
    <property type="nucleotide sequence ID" value="NZ_CP009520.1"/>
</dbReference>
<evidence type="ECO:0000256" key="1">
    <source>
        <dbReference type="ARBA" id="ARBA00023118"/>
    </source>
</evidence>
<protein>
    <submittedName>
        <fullName evidence="2">CRISPR-associated protein, Cas5d family</fullName>
    </submittedName>
</protein>
<dbReference type="PATRIC" id="fig|1434123.4.peg.2733"/>
<organism evidence="2 3">
    <name type="scientific">Methanosarcina vacuolata Z-761</name>
    <dbReference type="NCBI Taxonomy" id="1434123"/>
    <lineage>
        <taxon>Archaea</taxon>
        <taxon>Methanobacteriati</taxon>
        <taxon>Methanobacteriota</taxon>
        <taxon>Stenosarchaea group</taxon>
        <taxon>Methanomicrobia</taxon>
        <taxon>Methanosarcinales</taxon>
        <taxon>Methanosarcinaceae</taxon>
        <taxon>Methanosarcina</taxon>
    </lineage>
</organism>
<evidence type="ECO:0000313" key="3">
    <source>
        <dbReference type="Proteomes" id="UP000033096"/>
    </source>
</evidence>
<evidence type="ECO:0000313" key="2">
    <source>
        <dbReference type="EMBL" id="AKB44511.1"/>
    </source>
</evidence>
<name>A0A0E3LHM1_9EURY</name>
<dbReference type="InterPro" id="IPR010155">
    <property type="entry name" value="CRISPR-assoc_prot_Cas5d"/>
</dbReference>
<dbReference type="GO" id="GO:0043571">
    <property type="term" value="P:maintenance of CRISPR repeat elements"/>
    <property type="evidence" value="ECO:0007669"/>
    <property type="project" value="InterPro"/>
</dbReference>
<dbReference type="NCBIfam" id="TIGR02593">
    <property type="entry name" value="CRISPR_cas5"/>
    <property type="match status" value="1"/>
</dbReference>
<dbReference type="AlphaFoldDB" id="A0A0E3LHM1"/>